<dbReference type="PANTHER" id="PTHR43380">
    <property type="entry name" value="2-OXOISOVALERATE DEHYDROGENASE SUBUNIT ALPHA, MITOCHONDRIAL"/>
    <property type="match status" value="1"/>
</dbReference>
<accession>A0A2A5J4W8</accession>
<dbReference type="Gene3D" id="3.40.50.970">
    <property type="match status" value="1"/>
</dbReference>
<evidence type="ECO:0000313" key="7">
    <source>
        <dbReference type="Proteomes" id="UP000230886"/>
    </source>
</evidence>
<dbReference type="Proteomes" id="UP001217325">
    <property type="component" value="Unassembled WGS sequence"/>
</dbReference>
<dbReference type="AlphaFoldDB" id="A0A2A5J4W8"/>
<keyword evidence="3" id="KW-0786">Thiamine pyrophosphate</keyword>
<evidence type="ECO:0000313" key="5">
    <source>
        <dbReference type="EMBL" id="MDE8648714.1"/>
    </source>
</evidence>
<dbReference type="InterPro" id="IPR029061">
    <property type="entry name" value="THDP-binding"/>
</dbReference>
<keyword evidence="2" id="KW-0560">Oxidoreductase</keyword>
<dbReference type="SUPFAM" id="SSF52518">
    <property type="entry name" value="Thiamin diphosphate-binding fold (THDP-binding)"/>
    <property type="match status" value="1"/>
</dbReference>
<dbReference type="Pfam" id="PF00676">
    <property type="entry name" value="E1_dh"/>
    <property type="match status" value="1"/>
</dbReference>
<accession>A0A4S5EGC7</accession>
<dbReference type="EMBL" id="JARDXE010000021">
    <property type="protein sequence ID" value="MDE8648714.1"/>
    <property type="molecule type" value="Genomic_DNA"/>
</dbReference>
<evidence type="ECO:0000256" key="2">
    <source>
        <dbReference type="ARBA" id="ARBA00023002"/>
    </source>
</evidence>
<dbReference type="Proteomes" id="UP000230886">
    <property type="component" value="Unassembled WGS sequence"/>
</dbReference>
<reference evidence="5" key="2">
    <citation type="submission" date="2023-02" db="EMBL/GenBank/DDBJ databases">
        <title>A novel hydrolase synthesized by Rhodococcus erythropolis HQ is responsible for the detoxification of Zearalenone.</title>
        <authorList>
            <person name="Hu J."/>
            <person name="Xu J."/>
        </authorList>
    </citation>
    <scope>NUCLEOTIDE SEQUENCE</scope>
    <source>
        <strain evidence="5">HQ</strain>
    </source>
</reference>
<dbReference type="RefSeq" id="WP_007726109.1">
    <property type="nucleotide sequence ID" value="NZ_AP023172.1"/>
</dbReference>
<dbReference type="InterPro" id="IPR050771">
    <property type="entry name" value="Alpha-ketoacid_DH_E1_comp"/>
</dbReference>
<dbReference type="GO" id="GO:0016624">
    <property type="term" value="F:oxidoreductase activity, acting on the aldehyde or oxo group of donors, disulfide as acceptor"/>
    <property type="evidence" value="ECO:0007669"/>
    <property type="project" value="InterPro"/>
</dbReference>
<keyword evidence="6" id="KW-0670">Pyruvate</keyword>
<dbReference type="CDD" id="cd02000">
    <property type="entry name" value="TPP_E1_PDC_ADC_BCADC"/>
    <property type="match status" value="1"/>
</dbReference>
<dbReference type="InterPro" id="IPR017596">
    <property type="entry name" value="PdhA/BkdA"/>
</dbReference>
<protein>
    <submittedName>
        <fullName evidence="6">Pyruvate dehydrogenase (Acetyl-transferring) E1 component subunit alpha</fullName>
    </submittedName>
</protein>
<evidence type="ECO:0000256" key="3">
    <source>
        <dbReference type="ARBA" id="ARBA00023052"/>
    </source>
</evidence>
<evidence type="ECO:0000259" key="4">
    <source>
        <dbReference type="Pfam" id="PF00676"/>
    </source>
</evidence>
<reference evidence="6 7" key="1">
    <citation type="submission" date="2017-07" db="EMBL/GenBank/DDBJ databases">
        <title>Draft sequence of Rhodococcus enclensis 23b-28.</title>
        <authorList>
            <person name="Besaury L."/>
            <person name="Sancelme M."/>
            <person name="Amato P."/>
            <person name="Lallement A."/>
            <person name="Delort A.-M."/>
        </authorList>
    </citation>
    <scope>NUCLEOTIDE SEQUENCE [LARGE SCALE GENOMIC DNA]</scope>
    <source>
        <strain evidence="6 7">23b-28</strain>
    </source>
</reference>
<dbReference type="InterPro" id="IPR001017">
    <property type="entry name" value="DH_E1"/>
</dbReference>
<comment type="caution">
    <text evidence="6">The sequence shown here is derived from an EMBL/GenBank/DDBJ whole genome shotgun (WGS) entry which is preliminary data.</text>
</comment>
<comment type="cofactor">
    <cofactor evidence="1">
        <name>thiamine diphosphate</name>
        <dbReference type="ChEBI" id="CHEBI:58937"/>
    </cofactor>
</comment>
<sequence length="362" mass="39398">MIDNLDYPVQLIQPNGARVCRPEFDRLITDIGPDELLSLYRDLVVSRRIDTEAVALQRQGEIGLWAPMLGQEAAQVGSARALAPDDFAFTSYREHAVAYCRGVPPELLTTMWRGISHSGWDPEQFNVTNPAIVVGSQGLHATGYALGAHLDGAEIATIAYFGDGATSQGDIAEAMGFAASFRVGVVFFCQNNQWAISEPVSLQSRTPISHRAIGYGIPAIRVDGNDVLAVLAVTRSALNRAREGSGPTFIEAITCRMGPHTTSDDPSRYRTDTDMSEWRSRDPLERMRLLLGRRDLLGENELSTIAAAADDVAAGLRRATIALADPPPSALFDHVYAEAHPLIDAEREEHRAYLRSLEGASS</sequence>
<name>A0A2A5J4W8_RHOSG</name>
<dbReference type="GO" id="GO:0000287">
    <property type="term" value="F:magnesium ion binding"/>
    <property type="evidence" value="ECO:0007669"/>
    <property type="project" value="UniProtKB-ARBA"/>
</dbReference>
<feature type="domain" description="Dehydrogenase E1 component" evidence="4">
    <location>
        <begin position="44"/>
        <end position="309"/>
    </location>
</feature>
<dbReference type="GeneID" id="64141774"/>
<dbReference type="GO" id="GO:0009083">
    <property type="term" value="P:branched-chain amino acid catabolic process"/>
    <property type="evidence" value="ECO:0007669"/>
    <property type="project" value="TreeGrafter"/>
</dbReference>
<proteinExistence type="predicted"/>
<evidence type="ECO:0000256" key="1">
    <source>
        <dbReference type="ARBA" id="ARBA00001964"/>
    </source>
</evidence>
<dbReference type="EMBL" id="NOVD01000026">
    <property type="protein sequence ID" value="PCK24644.1"/>
    <property type="molecule type" value="Genomic_DNA"/>
</dbReference>
<gene>
    <name evidence="6" type="primary">pdhA</name>
    <name evidence="6" type="ORF">CHR55_24830</name>
    <name evidence="5" type="ORF">PXH69_27445</name>
</gene>
<dbReference type="NCBIfam" id="TIGR03181">
    <property type="entry name" value="PDH_E1_alph_x"/>
    <property type="match status" value="1"/>
</dbReference>
<organism evidence="6 7">
    <name type="scientific">Rhodococcus qingshengii</name>
    <dbReference type="NCBI Taxonomy" id="334542"/>
    <lineage>
        <taxon>Bacteria</taxon>
        <taxon>Bacillati</taxon>
        <taxon>Actinomycetota</taxon>
        <taxon>Actinomycetes</taxon>
        <taxon>Mycobacteriales</taxon>
        <taxon>Nocardiaceae</taxon>
        <taxon>Rhodococcus</taxon>
        <taxon>Rhodococcus erythropolis group</taxon>
    </lineage>
</organism>
<evidence type="ECO:0000313" key="6">
    <source>
        <dbReference type="EMBL" id="PCK24644.1"/>
    </source>
</evidence>
<dbReference type="PANTHER" id="PTHR43380:SF1">
    <property type="entry name" value="2-OXOISOVALERATE DEHYDROGENASE SUBUNIT ALPHA, MITOCHONDRIAL"/>
    <property type="match status" value="1"/>
</dbReference>